<evidence type="ECO:0000313" key="3">
    <source>
        <dbReference type="Proteomes" id="UP001144673"/>
    </source>
</evidence>
<dbReference type="RefSeq" id="XP_056049115.1">
    <property type="nucleotide sequence ID" value="XM_056195491.1"/>
</dbReference>
<name>A0A9W8Q3G9_AKAMU</name>
<gene>
    <name evidence="2" type="ORF">LMH87_004295</name>
</gene>
<proteinExistence type="predicted"/>
<accession>A0A9W8Q3G9</accession>
<dbReference type="EMBL" id="JAJHUN010000011">
    <property type="protein sequence ID" value="KAJ4145445.1"/>
    <property type="molecule type" value="Genomic_DNA"/>
</dbReference>
<dbReference type="Proteomes" id="UP001144673">
    <property type="component" value="Chromosome 2"/>
</dbReference>
<dbReference type="GeneID" id="80891454"/>
<dbReference type="KEGG" id="amus:LMH87_004295"/>
<dbReference type="AlphaFoldDB" id="A0A9W8Q3G9"/>
<evidence type="ECO:0000256" key="1">
    <source>
        <dbReference type="SAM" id="MobiDB-lite"/>
    </source>
</evidence>
<feature type="region of interest" description="Disordered" evidence="1">
    <location>
        <begin position="14"/>
        <end position="49"/>
    </location>
</feature>
<protein>
    <submittedName>
        <fullName evidence="2">Uncharacterized protein</fullName>
    </submittedName>
</protein>
<comment type="caution">
    <text evidence="2">The sequence shown here is derived from an EMBL/GenBank/DDBJ whole genome shotgun (WGS) entry which is preliminary data.</text>
</comment>
<evidence type="ECO:0000313" key="2">
    <source>
        <dbReference type="EMBL" id="KAJ4145445.1"/>
    </source>
</evidence>
<feature type="compositionally biased region" description="Basic and acidic residues" evidence="1">
    <location>
        <begin position="32"/>
        <end position="46"/>
    </location>
</feature>
<organism evidence="2 3">
    <name type="scientific">Akanthomyces muscarius</name>
    <name type="common">Entomopathogenic fungus</name>
    <name type="synonym">Lecanicillium muscarium</name>
    <dbReference type="NCBI Taxonomy" id="2231603"/>
    <lineage>
        <taxon>Eukaryota</taxon>
        <taxon>Fungi</taxon>
        <taxon>Dikarya</taxon>
        <taxon>Ascomycota</taxon>
        <taxon>Pezizomycotina</taxon>
        <taxon>Sordariomycetes</taxon>
        <taxon>Hypocreomycetidae</taxon>
        <taxon>Hypocreales</taxon>
        <taxon>Cordycipitaceae</taxon>
        <taxon>Akanthomyces</taxon>
    </lineage>
</organism>
<keyword evidence="3" id="KW-1185">Reference proteome</keyword>
<sequence>MLLGIIALRLETKSPTVDAASSSSQSGPSKLDAAHKTKEEKKDMRSATRLAIPCTMDSGQTATGQARFRQQKCSFKPLKPHAVRI</sequence>
<reference evidence="2" key="1">
    <citation type="journal article" date="2023" name="Access Microbiol">
        <title>De-novo genome assembly for Akanthomyces muscarius, a biocontrol agent of insect agricultural pests.</title>
        <authorList>
            <person name="Erdos Z."/>
            <person name="Studholme D.J."/>
            <person name="Raymond B."/>
            <person name="Sharma M."/>
        </authorList>
    </citation>
    <scope>NUCLEOTIDE SEQUENCE</scope>
    <source>
        <strain evidence="2">Ve6</strain>
    </source>
</reference>